<evidence type="ECO:0000256" key="1">
    <source>
        <dbReference type="SAM" id="Coils"/>
    </source>
</evidence>
<dbReference type="RefSeq" id="WP_074650498.1">
    <property type="nucleotide sequence ID" value="NZ_FMZR01000001.1"/>
</dbReference>
<dbReference type="InterPro" id="IPR011109">
    <property type="entry name" value="DNA_bind_recombinase_dom"/>
</dbReference>
<organism evidence="4 5">
    <name type="scientific">Bacillus wiedmannii</name>
    <dbReference type="NCBI Taxonomy" id="1890302"/>
    <lineage>
        <taxon>Bacteria</taxon>
        <taxon>Bacillati</taxon>
        <taxon>Bacillota</taxon>
        <taxon>Bacilli</taxon>
        <taxon>Bacillales</taxon>
        <taxon>Bacillaceae</taxon>
        <taxon>Bacillus</taxon>
        <taxon>Bacillus cereus group</taxon>
    </lineage>
</organism>
<dbReference type="PANTHER" id="PTHR30461:SF23">
    <property type="entry name" value="DNA RECOMBINASE-RELATED"/>
    <property type="match status" value="1"/>
</dbReference>
<dbReference type="GO" id="GO:0003677">
    <property type="term" value="F:DNA binding"/>
    <property type="evidence" value="ECO:0007669"/>
    <property type="project" value="InterPro"/>
</dbReference>
<evidence type="ECO:0000313" key="5">
    <source>
        <dbReference type="Proteomes" id="UP000183507"/>
    </source>
</evidence>
<reference evidence="5" key="1">
    <citation type="submission" date="2016-10" db="EMBL/GenBank/DDBJ databases">
        <authorList>
            <person name="Varghese N."/>
        </authorList>
    </citation>
    <scope>NUCLEOTIDE SEQUENCE [LARGE SCALE GENOMIC DNA]</scope>
    <source>
        <strain evidence="5">KPR-7A</strain>
    </source>
</reference>
<evidence type="ECO:0000313" key="4">
    <source>
        <dbReference type="EMBL" id="SDC20449.1"/>
    </source>
</evidence>
<dbReference type="Gene3D" id="3.40.50.1390">
    <property type="entry name" value="Resolvase, N-terminal catalytic domain"/>
    <property type="match status" value="1"/>
</dbReference>
<dbReference type="InterPro" id="IPR006119">
    <property type="entry name" value="Resolv_N"/>
</dbReference>
<dbReference type="PROSITE" id="PS51736">
    <property type="entry name" value="RECOMBINASES_3"/>
    <property type="match status" value="1"/>
</dbReference>
<dbReference type="CDD" id="cd00338">
    <property type="entry name" value="Ser_Recombinase"/>
    <property type="match status" value="1"/>
</dbReference>
<feature type="coiled-coil region" evidence="1">
    <location>
        <begin position="356"/>
        <end position="441"/>
    </location>
</feature>
<dbReference type="PANTHER" id="PTHR30461">
    <property type="entry name" value="DNA-INVERTASE FROM LAMBDOID PROPHAGE"/>
    <property type="match status" value="1"/>
</dbReference>
<accession>A0A1G6JNY6</accession>
<dbReference type="SMART" id="SM00857">
    <property type="entry name" value="Resolvase"/>
    <property type="match status" value="1"/>
</dbReference>
<keyword evidence="1" id="KW-0175">Coiled coil</keyword>
<feature type="domain" description="Resolvase/invertase-type recombinase catalytic" evidence="2">
    <location>
        <begin position="2"/>
        <end position="152"/>
    </location>
</feature>
<dbReference type="InterPro" id="IPR038109">
    <property type="entry name" value="DNA_bind_recomb_sf"/>
</dbReference>
<dbReference type="InterPro" id="IPR025827">
    <property type="entry name" value="Zn_ribbon_recom_dom"/>
</dbReference>
<evidence type="ECO:0000259" key="3">
    <source>
        <dbReference type="PROSITE" id="PS51737"/>
    </source>
</evidence>
<dbReference type="SUPFAM" id="SSF53041">
    <property type="entry name" value="Resolvase-like"/>
    <property type="match status" value="1"/>
</dbReference>
<dbReference type="Pfam" id="PF13408">
    <property type="entry name" value="Zn_ribbon_recom"/>
    <property type="match status" value="1"/>
</dbReference>
<evidence type="ECO:0000259" key="2">
    <source>
        <dbReference type="PROSITE" id="PS51736"/>
    </source>
</evidence>
<sequence length="488" mass="57787">MKYAVYVRVSTDKDEQVASIQNQIDICRYWIEKNGFEWDEDAVYKDEAVSGTEWFKRQAIQLILAKARKRELDTVIFKSIHRLARDLRDALEIKSILLGHGVRLVTIEEGYDSYYEGNNDMKFEMYAMFAAQYPKTMSVSISAALNAKVRRGEYNGGRVPYGYRVVDQKYVIDDEESENVKELFDLYNQGLGYLKVALYMNDKGLRFVDGKLWRDYHIRHIINNPFYVGDYIAQKYTKVKVDGRRKQTVNPKEKWVAYKNHHPAIIERDLWDKIHSFEKKGQNRTKRRVSVDNELRGLVYCAHCGQPMKAEAVKKTQRDGVIKYVYMRCSKYRRTGGRECVKHVPLYYSQVRELIVEKLKEKEQDLEKQISGEHKNKNKQKISKVNKEIKEWERKKEKLLDLYLDGQNISKEVFTQRDKKIDKIIREKNMELLKLNSLEEQIKEDNATKKAFDLLKNSENLYECFNTLIKRIDITQNGGLDIYYRFEE</sequence>
<dbReference type="AlphaFoldDB" id="A0A1G6JNY6"/>
<dbReference type="InterPro" id="IPR036162">
    <property type="entry name" value="Resolvase-like_N_sf"/>
</dbReference>
<dbReference type="InterPro" id="IPR050639">
    <property type="entry name" value="SSR_resolvase"/>
</dbReference>
<feature type="domain" description="Recombinase" evidence="3">
    <location>
        <begin position="160"/>
        <end position="285"/>
    </location>
</feature>
<dbReference type="PROSITE" id="PS51737">
    <property type="entry name" value="RECOMBINASE_DNA_BIND"/>
    <property type="match status" value="1"/>
</dbReference>
<dbReference type="Gene3D" id="3.90.1750.20">
    <property type="entry name" value="Putative Large Serine Recombinase, Chain B, Domain 2"/>
    <property type="match status" value="1"/>
</dbReference>
<dbReference type="Proteomes" id="UP000183507">
    <property type="component" value="Unassembled WGS sequence"/>
</dbReference>
<protein>
    <submittedName>
        <fullName evidence="4">Site-specific DNA recombinase</fullName>
    </submittedName>
</protein>
<dbReference type="Pfam" id="PF07508">
    <property type="entry name" value="Recombinase"/>
    <property type="match status" value="1"/>
</dbReference>
<dbReference type="EMBL" id="FMZR01000001">
    <property type="protein sequence ID" value="SDC20449.1"/>
    <property type="molecule type" value="Genomic_DNA"/>
</dbReference>
<name>A0A1G6JNY6_9BACI</name>
<gene>
    <name evidence="4" type="ORF">SAMN04487767_101470</name>
</gene>
<dbReference type="Pfam" id="PF00239">
    <property type="entry name" value="Resolvase"/>
    <property type="match status" value="1"/>
</dbReference>
<dbReference type="GO" id="GO:0000150">
    <property type="term" value="F:DNA strand exchange activity"/>
    <property type="evidence" value="ECO:0007669"/>
    <property type="project" value="InterPro"/>
</dbReference>
<proteinExistence type="predicted"/>